<dbReference type="OMA" id="GYEWELI"/>
<dbReference type="GO" id="GO:0048868">
    <property type="term" value="P:pollen tube development"/>
    <property type="evidence" value="ECO:0000318"/>
    <property type="project" value="GO_Central"/>
</dbReference>
<dbReference type="GO" id="GO:0020037">
    <property type="term" value="F:heme binding"/>
    <property type="evidence" value="ECO:0007669"/>
    <property type="project" value="InterPro"/>
</dbReference>
<keyword evidence="5" id="KW-1133">Transmembrane helix</keyword>
<keyword evidence="5" id="KW-0472">Membrane</keyword>
<keyword evidence="6 7" id="KW-0408">Iron</keyword>
<keyword evidence="8" id="KW-0560">Oxidoreductase</keyword>
<dbReference type="PANTHER" id="PTHR24286">
    <property type="entry name" value="CYTOCHROME P450 26"/>
    <property type="match status" value="1"/>
</dbReference>
<comment type="similarity">
    <text evidence="2 8">Belongs to the cytochrome P450 family.</text>
</comment>
<evidence type="ECO:0000256" key="1">
    <source>
        <dbReference type="ARBA" id="ARBA00004167"/>
    </source>
</evidence>
<dbReference type="Gramene" id="KCW83501">
    <property type="protein sequence ID" value="KCW83501"/>
    <property type="gene ID" value="EUGRSUZ_B00405"/>
</dbReference>
<dbReference type="InParanoid" id="A0A059CZC6"/>
<reference evidence="9" key="1">
    <citation type="submission" date="2013-07" db="EMBL/GenBank/DDBJ databases">
        <title>The genome of Eucalyptus grandis.</title>
        <authorList>
            <person name="Schmutz J."/>
            <person name="Hayes R."/>
            <person name="Myburg A."/>
            <person name="Tuskan G."/>
            <person name="Grattapaglia D."/>
            <person name="Rokhsar D.S."/>
        </authorList>
    </citation>
    <scope>NUCLEOTIDE SEQUENCE</scope>
    <source>
        <tissue evidence="9">Leaf extractions</tissue>
    </source>
</reference>
<evidence type="ECO:0000313" key="9">
    <source>
        <dbReference type="EMBL" id="KCW83501.1"/>
    </source>
</evidence>
<keyword evidence="7 8" id="KW-0349">Heme</keyword>
<keyword evidence="8" id="KW-0503">Monooxygenase</keyword>
<dbReference type="PRINTS" id="PR00463">
    <property type="entry name" value="EP450I"/>
</dbReference>
<dbReference type="PANTHER" id="PTHR24286:SF12">
    <property type="entry name" value="CYTOCHROME P450 FAMILY PROTEIN, EXPRESSED"/>
    <property type="match status" value="1"/>
</dbReference>
<dbReference type="GO" id="GO:0005506">
    <property type="term" value="F:iron ion binding"/>
    <property type="evidence" value="ECO:0007669"/>
    <property type="project" value="InterPro"/>
</dbReference>
<dbReference type="AlphaFoldDB" id="A0A059CZC6"/>
<feature type="binding site" description="axial binding residue" evidence="7">
    <location>
        <position position="269"/>
    </location>
    <ligand>
        <name>heme</name>
        <dbReference type="ChEBI" id="CHEBI:30413"/>
    </ligand>
    <ligandPart>
        <name>Fe</name>
        <dbReference type="ChEBI" id="CHEBI:18248"/>
    </ligandPart>
</feature>
<comment type="cofactor">
    <cofactor evidence="7">
        <name>heme</name>
        <dbReference type="ChEBI" id="CHEBI:30413"/>
    </cofactor>
</comment>
<comment type="subcellular location">
    <subcellularLocation>
        <location evidence="1">Membrane</location>
        <topology evidence="1">Single-pass membrane protein</topology>
    </subcellularLocation>
</comment>
<accession>A0A059CZC6</accession>
<dbReference type="Pfam" id="PF00067">
    <property type="entry name" value="p450"/>
    <property type="match status" value="1"/>
</dbReference>
<dbReference type="InterPro" id="IPR036396">
    <property type="entry name" value="Cyt_P450_sf"/>
</dbReference>
<dbReference type="Gene3D" id="1.10.630.10">
    <property type="entry name" value="Cytochrome P450"/>
    <property type="match status" value="2"/>
</dbReference>
<evidence type="ECO:0000256" key="3">
    <source>
        <dbReference type="ARBA" id="ARBA00022692"/>
    </source>
</evidence>
<dbReference type="EMBL" id="KK198754">
    <property type="protein sequence ID" value="KCW83501.1"/>
    <property type="molecule type" value="Genomic_DNA"/>
</dbReference>
<organism evidence="9">
    <name type="scientific">Eucalyptus grandis</name>
    <name type="common">Flooded gum</name>
    <dbReference type="NCBI Taxonomy" id="71139"/>
    <lineage>
        <taxon>Eukaryota</taxon>
        <taxon>Viridiplantae</taxon>
        <taxon>Streptophyta</taxon>
        <taxon>Embryophyta</taxon>
        <taxon>Tracheophyta</taxon>
        <taxon>Spermatophyta</taxon>
        <taxon>Magnoliopsida</taxon>
        <taxon>eudicotyledons</taxon>
        <taxon>Gunneridae</taxon>
        <taxon>Pentapetalae</taxon>
        <taxon>rosids</taxon>
        <taxon>malvids</taxon>
        <taxon>Myrtales</taxon>
        <taxon>Myrtaceae</taxon>
        <taxon>Myrtoideae</taxon>
        <taxon>Eucalypteae</taxon>
        <taxon>Eucalyptus</taxon>
    </lineage>
</organism>
<evidence type="ECO:0000256" key="6">
    <source>
        <dbReference type="ARBA" id="ARBA00023004"/>
    </source>
</evidence>
<gene>
    <name evidence="9" type="ORF">EUGRSUZ_B00405</name>
</gene>
<dbReference type="InterPro" id="IPR017972">
    <property type="entry name" value="Cyt_P450_CS"/>
</dbReference>
<dbReference type="InterPro" id="IPR001128">
    <property type="entry name" value="Cyt_P450"/>
</dbReference>
<dbReference type="InterPro" id="IPR002401">
    <property type="entry name" value="Cyt_P450_E_grp-I"/>
</dbReference>
<dbReference type="PRINTS" id="PR00385">
    <property type="entry name" value="P450"/>
</dbReference>
<evidence type="ECO:0008006" key="10">
    <source>
        <dbReference type="Google" id="ProtNLM"/>
    </source>
</evidence>
<keyword evidence="4 7" id="KW-0479">Metal-binding</keyword>
<evidence type="ECO:0000256" key="4">
    <source>
        <dbReference type="ARBA" id="ARBA00022723"/>
    </source>
</evidence>
<dbReference type="GO" id="GO:0016020">
    <property type="term" value="C:membrane"/>
    <property type="evidence" value="ECO:0007669"/>
    <property type="project" value="UniProtKB-SubCell"/>
</dbReference>
<evidence type="ECO:0000256" key="2">
    <source>
        <dbReference type="ARBA" id="ARBA00010617"/>
    </source>
</evidence>
<dbReference type="SUPFAM" id="SSF48264">
    <property type="entry name" value="Cytochrome P450"/>
    <property type="match status" value="2"/>
</dbReference>
<dbReference type="PROSITE" id="PS00086">
    <property type="entry name" value="CYTOCHROME_P450"/>
    <property type="match status" value="1"/>
</dbReference>
<evidence type="ECO:0000256" key="8">
    <source>
        <dbReference type="RuleBase" id="RU000461"/>
    </source>
</evidence>
<keyword evidence="3" id="KW-0812">Transmembrane</keyword>
<dbReference type="GO" id="GO:0016705">
    <property type="term" value="F:oxidoreductase activity, acting on paired donors, with incorporation or reduction of molecular oxygen"/>
    <property type="evidence" value="ECO:0007669"/>
    <property type="project" value="InterPro"/>
</dbReference>
<protein>
    <recommendedName>
        <fullName evidence="10">Cytochrome P450</fullName>
    </recommendedName>
</protein>
<evidence type="ECO:0000256" key="5">
    <source>
        <dbReference type="ARBA" id="ARBA00022989"/>
    </source>
</evidence>
<proteinExistence type="inferred from homology"/>
<dbReference type="STRING" id="71139.A0A059CZC6"/>
<evidence type="ECO:0000256" key="7">
    <source>
        <dbReference type="PIRSR" id="PIRSR602401-1"/>
    </source>
</evidence>
<sequence>MMIDVQSGKKLVEIFGAKLERRKRKQNERTDLMDELMQIEDENGNKLSDDEVADTILMLGFRAQPFNIPGTAYRYALQCRKKLVEIFRAELERRKRKQHEWSDLMDEVIQIENENENKLSDDGVVDNIVSLIMGSFESISSACTWAFYYLALHPDVLRKLREENLAFTKNKIGELIASEDVTKMKDTSKVLEETLRLANVSAFVFRSGDPDVEYQGYVIPKGWKVIVWLRYGSTDSRNFEDPLCFNPDRWNKPARVGAFQVFGGGSRICAANMLARMQIALFLHHLYVKTTYLPYPKPADGVKIVLSRM</sequence>
<name>A0A059CZC6_EUCGR</name>
<dbReference type="GO" id="GO:0004497">
    <property type="term" value="F:monooxygenase activity"/>
    <property type="evidence" value="ECO:0000318"/>
    <property type="project" value="GO_Central"/>
</dbReference>